<proteinExistence type="predicted"/>
<comment type="caution">
    <text evidence="3">The sequence shown here is derived from an EMBL/GenBank/DDBJ whole genome shotgun (WGS) entry which is preliminary data.</text>
</comment>
<dbReference type="SUPFAM" id="SSF58113">
    <property type="entry name" value="Apolipoprotein A-I"/>
    <property type="match status" value="1"/>
</dbReference>
<keyword evidence="2" id="KW-0812">Transmembrane</keyword>
<dbReference type="EMBL" id="JACHIA010000004">
    <property type="protein sequence ID" value="MBB6070271.1"/>
    <property type="molecule type" value="Genomic_DNA"/>
</dbReference>
<organism evidence="3 4">
    <name type="scientific">Longimicrobium terrae</name>
    <dbReference type="NCBI Taxonomy" id="1639882"/>
    <lineage>
        <taxon>Bacteria</taxon>
        <taxon>Pseudomonadati</taxon>
        <taxon>Gemmatimonadota</taxon>
        <taxon>Longimicrobiia</taxon>
        <taxon>Longimicrobiales</taxon>
        <taxon>Longimicrobiaceae</taxon>
        <taxon>Longimicrobium</taxon>
    </lineage>
</organism>
<dbReference type="Proteomes" id="UP000582837">
    <property type="component" value="Unassembled WGS sequence"/>
</dbReference>
<evidence type="ECO:0000256" key="2">
    <source>
        <dbReference type="SAM" id="Phobius"/>
    </source>
</evidence>
<protein>
    <submittedName>
        <fullName evidence="3">DNA-binding protein H-NS</fullName>
    </submittedName>
</protein>
<keyword evidence="4" id="KW-1185">Reference proteome</keyword>
<dbReference type="Gene3D" id="1.20.120.20">
    <property type="entry name" value="Apolipoprotein"/>
    <property type="match status" value="1"/>
</dbReference>
<keyword evidence="2" id="KW-1133">Transmembrane helix</keyword>
<sequence>MRQIQSRQQAVAETWEKTVERLREKVEAEVERLRRSGAEAAEQIRESMEAAGQGAAGITTELRTHTGEMQKAVDDHTTALREAVAEQGKLLAGSTREAASSIGVARHELALSVAELKRRAFRHAVLLGASTAIVILLSARLFFPFWGMTRGDVEDLSRGARLIDTWERKPPAERQALLRALGWESMPGAAPAPRSTSNAHPAAGR</sequence>
<feature type="coiled-coil region" evidence="1">
    <location>
        <begin position="12"/>
        <end position="43"/>
    </location>
</feature>
<keyword evidence="3" id="KW-0238">DNA-binding</keyword>
<keyword evidence="1" id="KW-0175">Coiled coil</keyword>
<dbReference type="GO" id="GO:0003677">
    <property type="term" value="F:DNA binding"/>
    <property type="evidence" value="ECO:0007669"/>
    <property type="project" value="UniProtKB-KW"/>
</dbReference>
<name>A0A841GN83_9BACT</name>
<gene>
    <name evidence="3" type="ORF">HNQ61_001890</name>
</gene>
<accession>A0A841GN83</accession>
<dbReference type="AlphaFoldDB" id="A0A841GN83"/>
<dbReference type="RefSeq" id="WP_240978490.1">
    <property type="nucleotide sequence ID" value="NZ_JABDTL010000001.1"/>
</dbReference>
<feature type="transmembrane region" description="Helical" evidence="2">
    <location>
        <begin position="124"/>
        <end position="143"/>
    </location>
</feature>
<evidence type="ECO:0000313" key="3">
    <source>
        <dbReference type="EMBL" id="MBB6070271.1"/>
    </source>
</evidence>
<evidence type="ECO:0000313" key="4">
    <source>
        <dbReference type="Proteomes" id="UP000582837"/>
    </source>
</evidence>
<reference evidence="3 4" key="1">
    <citation type="submission" date="2020-08" db="EMBL/GenBank/DDBJ databases">
        <title>Genomic Encyclopedia of Type Strains, Phase IV (KMG-IV): sequencing the most valuable type-strain genomes for metagenomic binning, comparative biology and taxonomic classification.</title>
        <authorList>
            <person name="Goeker M."/>
        </authorList>
    </citation>
    <scope>NUCLEOTIDE SEQUENCE [LARGE SCALE GENOMIC DNA]</scope>
    <source>
        <strain evidence="3 4">DSM 29007</strain>
    </source>
</reference>
<evidence type="ECO:0000256" key="1">
    <source>
        <dbReference type="SAM" id="Coils"/>
    </source>
</evidence>
<keyword evidence="2" id="KW-0472">Membrane</keyword>